<name>A0ABZ1TR98_STRVG</name>
<evidence type="ECO:0000313" key="1">
    <source>
        <dbReference type="EMBL" id="WUQ10060.1"/>
    </source>
</evidence>
<accession>A0ABZ1TR98</accession>
<dbReference type="EMBL" id="CP108090">
    <property type="protein sequence ID" value="WUQ17547.1"/>
    <property type="molecule type" value="Genomic_DNA"/>
</dbReference>
<evidence type="ECO:0000313" key="2">
    <source>
        <dbReference type="EMBL" id="WUQ17547.1"/>
    </source>
</evidence>
<dbReference type="RefSeq" id="WP_328959628.1">
    <property type="nucleotide sequence ID" value="NZ_CP108090.1"/>
</dbReference>
<sequence length="159" mass="18027">MMQRQMQVEESLFVKAARTDLYDAVADVRVMARYSPECRAVLGPRGPLTAGRSFVGLNRKGPFVWFTWCRVVHAEAPERFTFEVSTFGLPVARWSYRFTPGDGGVHVTESWQDLRTGRGARLTELLGLLFTGTPARGRAELNRAGMRTTLRRLRHAVER</sequence>
<dbReference type="InterPro" id="IPR019587">
    <property type="entry name" value="Polyketide_cyclase/dehydratase"/>
</dbReference>
<keyword evidence="3" id="KW-1185">Reference proteome</keyword>
<dbReference type="CDD" id="cd07812">
    <property type="entry name" value="SRPBCC"/>
    <property type="match status" value="1"/>
</dbReference>
<protein>
    <submittedName>
        <fullName evidence="2">SRPBCC family protein</fullName>
    </submittedName>
</protein>
<dbReference type="SUPFAM" id="SSF55961">
    <property type="entry name" value="Bet v1-like"/>
    <property type="match status" value="1"/>
</dbReference>
<dbReference type="InterPro" id="IPR023393">
    <property type="entry name" value="START-like_dom_sf"/>
</dbReference>
<proteinExistence type="predicted"/>
<dbReference type="EMBL" id="CP108090">
    <property type="protein sequence ID" value="WUQ10060.1"/>
    <property type="molecule type" value="Genomic_DNA"/>
</dbReference>
<dbReference type="Proteomes" id="UP001432039">
    <property type="component" value="Chromosome"/>
</dbReference>
<reference evidence="2" key="1">
    <citation type="submission" date="2022-10" db="EMBL/GenBank/DDBJ databases">
        <title>The complete genomes of actinobacterial strains from the NBC collection.</title>
        <authorList>
            <person name="Joergensen T.S."/>
            <person name="Alvarez Arevalo M."/>
            <person name="Sterndorff E.B."/>
            <person name="Faurdal D."/>
            <person name="Vuksanovic O."/>
            <person name="Mourched A.-S."/>
            <person name="Charusanti P."/>
            <person name="Shaw S."/>
            <person name="Blin K."/>
            <person name="Weber T."/>
        </authorList>
    </citation>
    <scope>NUCLEOTIDE SEQUENCE</scope>
    <source>
        <strain evidence="2">NBC_00248</strain>
    </source>
</reference>
<gene>
    <name evidence="1" type="ORF">OG517_00500</name>
    <name evidence="2" type="ORF">OG517_42670</name>
</gene>
<evidence type="ECO:0000313" key="3">
    <source>
        <dbReference type="Proteomes" id="UP001432039"/>
    </source>
</evidence>
<dbReference type="Pfam" id="PF10604">
    <property type="entry name" value="Polyketide_cyc2"/>
    <property type="match status" value="1"/>
</dbReference>
<dbReference type="Gene3D" id="3.30.530.20">
    <property type="match status" value="1"/>
</dbReference>
<organism evidence="2 3">
    <name type="scientific">Streptomyces virginiae</name>
    <name type="common">Streptomyces cinnamonensis</name>
    <dbReference type="NCBI Taxonomy" id="1961"/>
    <lineage>
        <taxon>Bacteria</taxon>
        <taxon>Bacillati</taxon>
        <taxon>Actinomycetota</taxon>
        <taxon>Actinomycetes</taxon>
        <taxon>Kitasatosporales</taxon>
        <taxon>Streptomycetaceae</taxon>
        <taxon>Streptomyces</taxon>
    </lineage>
</organism>